<protein>
    <submittedName>
        <fullName evidence="1">Uncharacterized protein</fullName>
    </submittedName>
</protein>
<evidence type="ECO:0000313" key="1">
    <source>
        <dbReference type="EMBL" id="PLW77755.1"/>
    </source>
</evidence>
<comment type="caution">
    <text evidence="1">The sequence shown here is derived from an EMBL/GenBank/DDBJ whole genome shotgun (WGS) entry which is preliminary data.</text>
</comment>
<dbReference type="AlphaFoldDB" id="A0A2N5XTH8"/>
<dbReference type="Proteomes" id="UP000234881">
    <property type="component" value="Unassembled WGS sequence"/>
</dbReference>
<evidence type="ECO:0000313" key="2">
    <source>
        <dbReference type="Proteomes" id="UP000234881"/>
    </source>
</evidence>
<name>A0A2N5XTH8_9HYPH</name>
<dbReference type="EMBL" id="PKUQ01000015">
    <property type="protein sequence ID" value="PLW77755.1"/>
    <property type="molecule type" value="Genomic_DNA"/>
</dbReference>
<keyword evidence="2" id="KW-1185">Reference proteome</keyword>
<sequence>MLIVFTYRLLDPLLFVATFCFLHSKTPIRYWDKITDSCKSFGAAALRTDNQNVQMSDVIGHLLTMSCCSLQSMPFVLPLDPAPFNRARSRGKSI</sequence>
<accession>A0A2N5XTH8</accession>
<proteinExistence type="predicted"/>
<organism evidence="1 2">
    <name type="scientific">Cohaesibacter celericrescens</name>
    <dbReference type="NCBI Taxonomy" id="2067669"/>
    <lineage>
        <taxon>Bacteria</taxon>
        <taxon>Pseudomonadati</taxon>
        <taxon>Pseudomonadota</taxon>
        <taxon>Alphaproteobacteria</taxon>
        <taxon>Hyphomicrobiales</taxon>
        <taxon>Cohaesibacteraceae</taxon>
    </lineage>
</organism>
<gene>
    <name evidence="1" type="ORF">C0081_07670</name>
</gene>
<reference evidence="1 2" key="1">
    <citation type="submission" date="2018-01" db="EMBL/GenBank/DDBJ databases">
        <title>The draft genome sequence of Cohaesibacter sp. H1304.</title>
        <authorList>
            <person name="Wang N.-N."/>
            <person name="Du Z.-J."/>
        </authorList>
    </citation>
    <scope>NUCLEOTIDE SEQUENCE [LARGE SCALE GENOMIC DNA]</scope>
    <source>
        <strain evidence="1 2">H1304</strain>
    </source>
</reference>